<dbReference type="Gene3D" id="3.40.1000.10">
    <property type="entry name" value="Mog1/PsbP, alpha/beta/alpha sandwich"/>
    <property type="match status" value="1"/>
</dbReference>
<gene>
    <name evidence="2" type="ORF">DAI18_17675</name>
</gene>
<dbReference type="InterPro" id="IPR014894">
    <property type="entry name" value="DcrB/EagT6"/>
</dbReference>
<dbReference type="OrthoDB" id="8911446at2"/>
<feature type="chain" id="PRO_5015403763" evidence="1">
    <location>
        <begin position="21"/>
        <end position="172"/>
    </location>
</feature>
<reference evidence="2 3" key="1">
    <citation type="submission" date="2018-04" db="EMBL/GenBank/DDBJ databases">
        <title>Denitrifier Microvirgula.</title>
        <authorList>
            <person name="Anderson E."/>
            <person name="Jang J."/>
            <person name="Ishii S."/>
        </authorList>
    </citation>
    <scope>NUCLEOTIDE SEQUENCE [LARGE SCALE GENOMIC DNA]</scope>
    <source>
        <strain evidence="2 3">BE2.4</strain>
    </source>
</reference>
<organism evidence="2 3">
    <name type="scientific">Microvirgula aerodenitrificans</name>
    <dbReference type="NCBI Taxonomy" id="57480"/>
    <lineage>
        <taxon>Bacteria</taxon>
        <taxon>Pseudomonadati</taxon>
        <taxon>Pseudomonadota</taxon>
        <taxon>Betaproteobacteria</taxon>
        <taxon>Neisseriales</taxon>
        <taxon>Aquaspirillaceae</taxon>
        <taxon>Microvirgula</taxon>
    </lineage>
</organism>
<feature type="signal peptide" evidence="1">
    <location>
        <begin position="1"/>
        <end position="20"/>
    </location>
</feature>
<proteinExistence type="predicted"/>
<keyword evidence="1" id="KW-0732">Signal</keyword>
<name>A0A2S0PEI1_9NEIS</name>
<accession>A0A2S0PEI1</accession>
<protein>
    <submittedName>
        <fullName evidence="2">DUF1795 domain-containing protein</fullName>
    </submittedName>
</protein>
<dbReference type="EMBL" id="CP028519">
    <property type="protein sequence ID" value="AVY95667.1"/>
    <property type="molecule type" value="Genomic_DNA"/>
</dbReference>
<dbReference type="STRING" id="1122240.GCA_000620105_01844"/>
<dbReference type="KEGG" id="maer:DAI18_17675"/>
<dbReference type="RefSeq" id="WP_028498973.1">
    <property type="nucleotide sequence ID" value="NZ_CP028519.1"/>
</dbReference>
<evidence type="ECO:0000256" key="1">
    <source>
        <dbReference type="SAM" id="SignalP"/>
    </source>
</evidence>
<dbReference type="AlphaFoldDB" id="A0A2S0PEI1"/>
<dbReference type="Proteomes" id="UP000244173">
    <property type="component" value="Chromosome"/>
</dbReference>
<sequence length="172" mass="19184">MKLLLLKGLFVLGLVTRVHAATFSIPDLGVSFDAPDGFTELSSMEIALKYPPGRPPAFAAGNAERTTTIAYDLKTTLLPAESLQEVKSSLEAAFERAMPGLQWQQRKMVSLQGRQWIQLELVSQAIDTRIHSILLITSFRGRMLIFNFNSTREEFGKLEAALRQSMQTISLQ</sequence>
<evidence type="ECO:0000313" key="2">
    <source>
        <dbReference type="EMBL" id="AVY95667.1"/>
    </source>
</evidence>
<evidence type="ECO:0000313" key="3">
    <source>
        <dbReference type="Proteomes" id="UP000244173"/>
    </source>
</evidence>
<keyword evidence="3" id="KW-1185">Reference proteome</keyword>
<dbReference type="Pfam" id="PF08786">
    <property type="entry name" value="DcrB"/>
    <property type="match status" value="1"/>
</dbReference>